<protein>
    <recommendedName>
        <fullName evidence="4">Translation initiation factor IF-3</fullName>
    </recommendedName>
</protein>
<evidence type="ECO:0000313" key="7">
    <source>
        <dbReference type="EMBL" id="PJA46442.1"/>
    </source>
</evidence>
<sequence>KAEEHGLDLVEVSPKANPPVARLLEYGAFKYQKEKEIRKQRAQSKEVEIKGIRLSVRISEHDMQIRIEQAKKFLERGDKVKPEIILRGREKAYPELAIETVQRFVNQLGATFSLRVEQEIKRQGSSITAIITKT</sequence>
<comment type="caution">
    <text evidence="7">The sequence shown here is derived from an EMBL/GenBank/DDBJ whole genome shotgun (WGS) entry which is preliminary data.</text>
</comment>
<dbReference type="Gene3D" id="3.10.20.80">
    <property type="entry name" value="Translation initiation factor 3 (IF-3), N-terminal domain"/>
    <property type="match status" value="1"/>
</dbReference>
<dbReference type="InterPro" id="IPR036788">
    <property type="entry name" value="T_IF-3_C_sf"/>
</dbReference>
<name>A0A2M7XF09_9BACT</name>
<evidence type="ECO:0000313" key="8">
    <source>
        <dbReference type="Proteomes" id="UP000229749"/>
    </source>
</evidence>
<feature type="domain" description="Translation initiation factor 3 C-terminal" evidence="5">
    <location>
        <begin position="47"/>
        <end position="132"/>
    </location>
</feature>
<dbReference type="InterPro" id="IPR019815">
    <property type="entry name" value="Translation_initiation_fac_3_C"/>
</dbReference>
<dbReference type="EMBL" id="PFWS01000059">
    <property type="protein sequence ID" value="PJA46442.1"/>
    <property type="molecule type" value="Genomic_DNA"/>
</dbReference>
<dbReference type="PANTHER" id="PTHR10938">
    <property type="entry name" value="TRANSLATION INITIATION FACTOR IF-3"/>
    <property type="match status" value="1"/>
</dbReference>
<evidence type="ECO:0000259" key="5">
    <source>
        <dbReference type="Pfam" id="PF00707"/>
    </source>
</evidence>
<dbReference type="Pfam" id="PF05198">
    <property type="entry name" value="IF3_N"/>
    <property type="match status" value="1"/>
</dbReference>
<dbReference type="Pfam" id="PF00707">
    <property type="entry name" value="IF3_C"/>
    <property type="match status" value="1"/>
</dbReference>
<evidence type="ECO:0000256" key="1">
    <source>
        <dbReference type="ARBA" id="ARBA00005439"/>
    </source>
</evidence>
<dbReference type="GO" id="GO:0032790">
    <property type="term" value="P:ribosome disassembly"/>
    <property type="evidence" value="ECO:0007669"/>
    <property type="project" value="TreeGrafter"/>
</dbReference>
<comment type="similarity">
    <text evidence="1">Belongs to the IF-3 family.</text>
</comment>
<dbReference type="Proteomes" id="UP000229749">
    <property type="component" value="Unassembled WGS sequence"/>
</dbReference>
<evidence type="ECO:0000256" key="4">
    <source>
        <dbReference type="NCBIfam" id="TIGR00168"/>
    </source>
</evidence>
<dbReference type="GO" id="GO:0003743">
    <property type="term" value="F:translation initiation factor activity"/>
    <property type="evidence" value="ECO:0007669"/>
    <property type="project" value="UniProtKB-UniRule"/>
</dbReference>
<dbReference type="Gene3D" id="3.30.110.10">
    <property type="entry name" value="Translation initiation factor 3 (IF-3), C-terminal domain"/>
    <property type="match status" value="1"/>
</dbReference>
<dbReference type="InterPro" id="IPR001288">
    <property type="entry name" value="Translation_initiation_fac_3"/>
</dbReference>
<dbReference type="PANTHER" id="PTHR10938:SF0">
    <property type="entry name" value="TRANSLATION INITIATION FACTOR IF-3, MITOCHONDRIAL"/>
    <property type="match status" value="1"/>
</dbReference>
<proteinExistence type="inferred from homology"/>
<dbReference type="GO" id="GO:0005829">
    <property type="term" value="C:cytosol"/>
    <property type="evidence" value="ECO:0007669"/>
    <property type="project" value="TreeGrafter"/>
</dbReference>
<reference evidence="8" key="1">
    <citation type="submission" date="2017-09" db="EMBL/GenBank/DDBJ databases">
        <title>Depth-based differentiation of microbial function through sediment-hosted aquifers and enrichment of novel symbionts in the deep terrestrial subsurface.</title>
        <authorList>
            <person name="Probst A.J."/>
            <person name="Ladd B."/>
            <person name="Jarett J.K."/>
            <person name="Geller-Mcgrath D.E."/>
            <person name="Sieber C.M.K."/>
            <person name="Emerson J.B."/>
            <person name="Anantharaman K."/>
            <person name="Thomas B.C."/>
            <person name="Malmstrom R."/>
            <person name="Stieglmeier M."/>
            <person name="Klingl A."/>
            <person name="Woyke T."/>
            <person name="Ryan C.M."/>
            <person name="Banfield J.F."/>
        </authorList>
    </citation>
    <scope>NUCLEOTIDE SEQUENCE [LARGE SCALE GENOMIC DNA]</scope>
</reference>
<dbReference type="GO" id="GO:0043022">
    <property type="term" value="F:ribosome binding"/>
    <property type="evidence" value="ECO:0007669"/>
    <property type="project" value="TreeGrafter"/>
</dbReference>
<dbReference type="SUPFAM" id="SSF54364">
    <property type="entry name" value="Translation initiation factor IF3, N-terminal domain"/>
    <property type="match status" value="1"/>
</dbReference>
<dbReference type="AlphaFoldDB" id="A0A2M7XF09"/>
<organism evidence="7 8">
    <name type="scientific">Candidatus Uhrbacteria bacterium CG_4_9_14_3_um_filter_36_7</name>
    <dbReference type="NCBI Taxonomy" id="1975033"/>
    <lineage>
        <taxon>Bacteria</taxon>
        <taxon>Candidatus Uhriibacteriota</taxon>
    </lineage>
</organism>
<dbReference type="InterPro" id="IPR019814">
    <property type="entry name" value="Translation_initiation_fac_3_N"/>
</dbReference>
<keyword evidence="3" id="KW-0648">Protein biosynthesis</keyword>
<evidence type="ECO:0000259" key="6">
    <source>
        <dbReference type="Pfam" id="PF05198"/>
    </source>
</evidence>
<feature type="non-terminal residue" evidence="7">
    <location>
        <position position="1"/>
    </location>
</feature>
<evidence type="ECO:0000256" key="3">
    <source>
        <dbReference type="ARBA" id="ARBA00022917"/>
    </source>
</evidence>
<dbReference type="InterPro" id="IPR036787">
    <property type="entry name" value="T_IF-3_N_sf"/>
</dbReference>
<gene>
    <name evidence="7" type="primary">infC</name>
    <name evidence="7" type="ORF">CO172_03720</name>
</gene>
<dbReference type="SUPFAM" id="SSF55200">
    <property type="entry name" value="Translation initiation factor IF3, C-terminal domain"/>
    <property type="match status" value="1"/>
</dbReference>
<evidence type="ECO:0000256" key="2">
    <source>
        <dbReference type="ARBA" id="ARBA00022540"/>
    </source>
</evidence>
<feature type="domain" description="Translation initiation factor 3 N-terminal" evidence="6">
    <location>
        <begin position="2"/>
        <end position="39"/>
    </location>
</feature>
<dbReference type="GO" id="GO:0016020">
    <property type="term" value="C:membrane"/>
    <property type="evidence" value="ECO:0007669"/>
    <property type="project" value="TreeGrafter"/>
</dbReference>
<keyword evidence="2 7" id="KW-0396">Initiation factor</keyword>
<accession>A0A2M7XF09</accession>
<dbReference type="NCBIfam" id="TIGR00168">
    <property type="entry name" value="infC"/>
    <property type="match status" value="1"/>
</dbReference>